<dbReference type="InterPro" id="IPR017907">
    <property type="entry name" value="Znf_RING_CS"/>
</dbReference>
<feature type="domain" description="RING-type" evidence="5">
    <location>
        <begin position="104"/>
        <end position="146"/>
    </location>
</feature>
<evidence type="ECO:0000313" key="7">
    <source>
        <dbReference type="Proteomes" id="UP000054007"/>
    </source>
</evidence>
<dbReference type="AlphaFoldDB" id="A0A0D7AV44"/>
<evidence type="ECO:0000256" key="3">
    <source>
        <dbReference type="ARBA" id="ARBA00022833"/>
    </source>
</evidence>
<dbReference type="OrthoDB" id="1630758at2759"/>
<keyword evidence="1" id="KW-0479">Metal-binding</keyword>
<keyword evidence="3" id="KW-0862">Zinc</keyword>
<keyword evidence="7" id="KW-1185">Reference proteome</keyword>
<reference evidence="6 7" key="1">
    <citation type="journal article" date="2015" name="Fungal Genet. Biol.">
        <title>Evolution of novel wood decay mechanisms in Agaricales revealed by the genome sequences of Fistulina hepatica and Cylindrobasidium torrendii.</title>
        <authorList>
            <person name="Floudas D."/>
            <person name="Held B.W."/>
            <person name="Riley R."/>
            <person name="Nagy L.G."/>
            <person name="Koehler G."/>
            <person name="Ransdell A.S."/>
            <person name="Younus H."/>
            <person name="Chow J."/>
            <person name="Chiniquy J."/>
            <person name="Lipzen A."/>
            <person name="Tritt A."/>
            <person name="Sun H."/>
            <person name="Haridas S."/>
            <person name="LaButti K."/>
            <person name="Ohm R.A."/>
            <person name="Kues U."/>
            <person name="Blanchette R.A."/>
            <person name="Grigoriev I.V."/>
            <person name="Minto R.E."/>
            <person name="Hibbett D.S."/>
        </authorList>
    </citation>
    <scope>NUCLEOTIDE SEQUENCE [LARGE SCALE GENOMIC DNA]</scope>
    <source>
        <strain evidence="6 7">FP15055 ss-10</strain>
    </source>
</reference>
<dbReference type="InterPro" id="IPR013083">
    <property type="entry name" value="Znf_RING/FYVE/PHD"/>
</dbReference>
<dbReference type="Gene3D" id="3.30.40.10">
    <property type="entry name" value="Zinc/RING finger domain, C3HC4 (zinc finger)"/>
    <property type="match status" value="1"/>
</dbReference>
<sequence>MSSASVPNSSLPIVSATPALVAAANPSSFELDPSISATATAVVDFPQCSFEFHAGPGDHRQPSFQVSVKSEEFCFKIHDAAYARALKEKEEREMQLDLLRQLICGVCGKISAAPVIALGDCDHVMCARCVIAAVYPASKSTISRCPARGCDDYLWNGFRPVHALKAACEANGGRVEAYPDFNFRDCKYNREAATPAISAAASPAL</sequence>
<protein>
    <recommendedName>
        <fullName evidence="5">RING-type domain-containing protein</fullName>
    </recommendedName>
</protein>
<accession>A0A0D7AV44</accession>
<name>A0A0D7AV44_9AGAR</name>
<dbReference type="EMBL" id="KN880887">
    <property type="protein sequence ID" value="KIY61704.1"/>
    <property type="molecule type" value="Genomic_DNA"/>
</dbReference>
<dbReference type="Proteomes" id="UP000054007">
    <property type="component" value="Unassembled WGS sequence"/>
</dbReference>
<dbReference type="GO" id="GO:0008270">
    <property type="term" value="F:zinc ion binding"/>
    <property type="evidence" value="ECO:0007669"/>
    <property type="project" value="UniProtKB-KW"/>
</dbReference>
<dbReference type="InterPro" id="IPR001841">
    <property type="entry name" value="Znf_RING"/>
</dbReference>
<proteinExistence type="predicted"/>
<dbReference type="SUPFAM" id="SSF57850">
    <property type="entry name" value="RING/U-box"/>
    <property type="match status" value="1"/>
</dbReference>
<evidence type="ECO:0000256" key="4">
    <source>
        <dbReference type="PROSITE-ProRule" id="PRU00175"/>
    </source>
</evidence>
<evidence type="ECO:0000256" key="1">
    <source>
        <dbReference type="ARBA" id="ARBA00022723"/>
    </source>
</evidence>
<evidence type="ECO:0000256" key="2">
    <source>
        <dbReference type="ARBA" id="ARBA00022771"/>
    </source>
</evidence>
<gene>
    <name evidence="6" type="ORF">CYLTODRAFT_459644</name>
</gene>
<dbReference type="PROSITE" id="PS00518">
    <property type="entry name" value="ZF_RING_1"/>
    <property type="match status" value="1"/>
</dbReference>
<keyword evidence="2 4" id="KW-0863">Zinc-finger</keyword>
<dbReference type="PROSITE" id="PS50089">
    <property type="entry name" value="ZF_RING_2"/>
    <property type="match status" value="1"/>
</dbReference>
<evidence type="ECO:0000313" key="6">
    <source>
        <dbReference type="EMBL" id="KIY61704.1"/>
    </source>
</evidence>
<organism evidence="6 7">
    <name type="scientific">Cylindrobasidium torrendii FP15055 ss-10</name>
    <dbReference type="NCBI Taxonomy" id="1314674"/>
    <lineage>
        <taxon>Eukaryota</taxon>
        <taxon>Fungi</taxon>
        <taxon>Dikarya</taxon>
        <taxon>Basidiomycota</taxon>
        <taxon>Agaricomycotina</taxon>
        <taxon>Agaricomycetes</taxon>
        <taxon>Agaricomycetidae</taxon>
        <taxon>Agaricales</taxon>
        <taxon>Marasmiineae</taxon>
        <taxon>Physalacriaceae</taxon>
        <taxon>Cylindrobasidium</taxon>
    </lineage>
</organism>
<evidence type="ECO:0000259" key="5">
    <source>
        <dbReference type="PROSITE" id="PS50089"/>
    </source>
</evidence>